<organism evidence="26 27">
    <name type="scientific">Collichthys lucidus</name>
    <name type="common">Big head croaker</name>
    <name type="synonym">Sciaena lucida</name>
    <dbReference type="NCBI Taxonomy" id="240159"/>
    <lineage>
        <taxon>Eukaryota</taxon>
        <taxon>Metazoa</taxon>
        <taxon>Chordata</taxon>
        <taxon>Craniata</taxon>
        <taxon>Vertebrata</taxon>
        <taxon>Euteleostomi</taxon>
        <taxon>Actinopterygii</taxon>
        <taxon>Neopterygii</taxon>
        <taxon>Teleostei</taxon>
        <taxon>Neoteleostei</taxon>
        <taxon>Acanthomorphata</taxon>
        <taxon>Eupercaria</taxon>
        <taxon>Sciaenidae</taxon>
        <taxon>Collichthys</taxon>
    </lineage>
</organism>
<keyword evidence="16" id="KW-0807">Transducer</keyword>
<dbReference type="InterPro" id="IPR003644">
    <property type="entry name" value="Calx_beta"/>
</dbReference>
<dbReference type="SMART" id="SM00303">
    <property type="entry name" value="GPS"/>
    <property type="match status" value="1"/>
</dbReference>
<dbReference type="GO" id="GO:0001917">
    <property type="term" value="C:photoreceptor inner segment"/>
    <property type="evidence" value="ECO:0007669"/>
    <property type="project" value="UniProtKB-SubCell"/>
</dbReference>
<proteinExistence type="inferred from homology"/>
<dbReference type="Pfam" id="PF03160">
    <property type="entry name" value="Calx-beta"/>
    <property type="match status" value="34"/>
</dbReference>
<dbReference type="SUPFAM" id="SSF49899">
    <property type="entry name" value="Concanavalin A-like lectins/glucanases"/>
    <property type="match status" value="1"/>
</dbReference>
<keyword evidence="12" id="KW-0297">G-protein coupled receptor</keyword>
<evidence type="ECO:0000256" key="3">
    <source>
        <dbReference type="ARBA" id="ARBA00004651"/>
    </source>
</evidence>
<feature type="compositionally biased region" description="Polar residues" evidence="21">
    <location>
        <begin position="1679"/>
        <end position="1692"/>
    </location>
</feature>
<dbReference type="InterPro" id="IPR017981">
    <property type="entry name" value="GPCR_2-like_7TM"/>
</dbReference>
<dbReference type="GO" id="GO:0007166">
    <property type="term" value="P:cell surface receptor signaling pathway"/>
    <property type="evidence" value="ECO:0007669"/>
    <property type="project" value="InterPro"/>
</dbReference>
<evidence type="ECO:0000256" key="4">
    <source>
        <dbReference type="ARBA" id="ARBA00007343"/>
    </source>
</evidence>
<keyword evidence="8" id="KW-0677">Repeat</keyword>
<dbReference type="InterPro" id="IPR057244">
    <property type="entry name" value="GAIN_B"/>
</dbReference>
<evidence type="ECO:0000256" key="9">
    <source>
        <dbReference type="ARBA" id="ARBA00022801"/>
    </source>
</evidence>
<dbReference type="InterPro" id="IPR000832">
    <property type="entry name" value="GPCR_2_secretin-like"/>
</dbReference>
<dbReference type="Gene3D" id="1.20.1070.10">
    <property type="entry name" value="Rhodopsin 7-helix transmembrane proteins"/>
    <property type="match status" value="1"/>
</dbReference>
<dbReference type="GO" id="GO:0010855">
    <property type="term" value="F:adenylate cyclase inhibitor activity"/>
    <property type="evidence" value="ECO:0007669"/>
    <property type="project" value="TreeGrafter"/>
</dbReference>
<evidence type="ECO:0000313" key="26">
    <source>
        <dbReference type="EMBL" id="TKS78865.1"/>
    </source>
</evidence>
<dbReference type="GO" id="GO:0048513">
    <property type="term" value="P:animal organ development"/>
    <property type="evidence" value="ECO:0007669"/>
    <property type="project" value="UniProtKB-ARBA"/>
</dbReference>
<evidence type="ECO:0000259" key="24">
    <source>
        <dbReference type="PROSITE" id="PS50221"/>
    </source>
</evidence>
<dbReference type="PROSITE" id="PS50221">
    <property type="entry name" value="GAIN_B"/>
    <property type="match status" value="1"/>
</dbReference>
<dbReference type="PROSITE" id="PS50261">
    <property type="entry name" value="G_PROTEIN_RECEP_F2_4"/>
    <property type="match status" value="1"/>
</dbReference>
<evidence type="ECO:0000256" key="10">
    <source>
        <dbReference type="ARBA" id="ARBA00022837"/>
    </source>
</evidence>
<dbReference type="InterPro" id="IPR046338">
    <property type="entry name" value="GAIN_dom_sf"/>
</dbReference>
<dbReference type="FunFam" id="2.60.40.2030:FF:000009">
    <property type="entry name" value="adhesion G-protein coupled receptor V1"/>
    <property type="match status" value="1"/>
</dbReference>
<gene>
    <name evidence="26" type="ORF">D9C73_012308</name>
</gene>
<evidence type="ECO:0000256" key="5">
    <source>
        <dbReference type="ARBA" id="ARBA00022475"/>
    </source>
</evidence>
<evidence type="ECO:0000256" key="18">
    <source>
        <dbReference type="ARBA" id="ARBA00070037"/>
    </source>
</evidence>
<feature type="transmembrane region" description="Helical" evidence="22">
    <location>
        <begin position="6106"/>
        <end position="6125"/>
    </location>
</feature>
<evidence type="ECO:0000256" key="14">
    <source>
        <dbReference type="ARBA" id="ARBA00023157"/>
    </source>
</evidence>
<name>A0A4U5UYE9_COLLU</name>
<evidence type="ECO:0000256" key="11">
    <source>
        <dbReference type="ARBA" id="ARBA00022989"/>
    </source>
</evidence>
<keyword evidence="14" id="KW-1015">Disulfide bond</keyword>
<dbReference type="InterPro" id="IPR009039">
    <property type="entry name" value="EAR"/>
</dbReference>
<evidence type="ECO:0000256" key="19">
    <source>
        <dbReference type="ARBA" id="ARBA00078072"/>
    </source>
</evidence>
<dbReference type="STRING" id="240159.A0A4U5UYE9"/>
<dbReference type="SMART" id="SM00237">
    <property type="entry name" value="Calx_beta"/>
    <property type="match status" value="19"/>
</dbReference>
<dbReference type="GO" id="GO:0007605">
    <property type="term" value="P:sensory perception of sound"/>
    <property type="evidence" value="ECO:0007669"/>
    <property type="project" value="TreeGrafter"/>
</dbReference>
<dbReference type="FunFam" id="2.60.40.2030:FF:000007">
    <property type="entry name" value="Adhesion G-protein coupled receptor V1"/>
    <property type="match status" value="5"/>
</dbReference>
<dbReference type="Proteomes" id="UP000298787">
    <property type="component" value="Chromosome 11"/>
</dbReference>
<feature type="region of interest" description="Disordered" evidence="21">
    <location>
        <begin position="1671"/>
        <end position="1692"/>
    </location>
</feature>
<feature type="domain" description="G-protein coupled receptors family 2 profile 2" evidence="25">
    <location>
        <begin position="5945"/>
        <end position="6157"/>
    </location>
</feature>
<evidence type="ECO:0000313" key="27">
    <source>
        <dbReference type="Proteomes" id="UP000298787"/>
    </source>
</evidence>
<dbReference type="Gene3D" id="2.60.220.50">
    <property type="match status" value="1"/>
</dbReference>
<evidence type="ECO:0000256" key="15">
    <source>
        <dbReference type="ARBA" id="ARBA00023170"/>
    </source>
</evidence>
<keyword evidence="17" id="KW-0966">Cell projection</keyword>
<keyword evidence="6 22" id="KW-0812">Transmembrane</keyword>
<keyword evidence="9" id="KW-0378">Hydrolase</keyword>
<comment type="subcellular location">
    <subcellularLocation>
        <location evidence="3">Cell membrane</location>
        <topology evidence="3">Multi-pass membrane protein</topology>
    </subcellularLocation>
    <subcellularLocation>
        <location evidence="1">Cell projection</location>
        <location evidence="1">Stereocilium membrane</location>
    </subcellularLocation>
    <subcellularLocation>
        <location evidence="2">Photoreceptor inner segment</location>
    </subcellularLocation>
</comment>
<dbReference type="FunFam" id="2.60.40.2030:FF:000013">
    <property type="entry name" value="Adhesion G-protein coupled receptor V1"/>
    <property type="match status" value="1"/>
</dbReference>
<dbReference type="SUPFAM" id="SSF141072">
    <property type="entry name" value="CalX-like"/>
    <property type="match status" value="37"/>
</dbReference>
<dbReference type="PROSITE" id="PS50912">
    <property type="entry name" value="EAR"/>
    <property type="match status" value="2"/>
</dbReference>
<dbReference type="GO" id="GO:0007601">
    <property type="term" value="P:visual perception"/>
    <property type="evidence" value="ECO:0007669"/>
    <property type="project" value="TreeGrafter"/>
</dbReference>
<protein>
    <recommendedName>
        <fullName evidence="18">Adhesion G-protein coupled receptor V1</fullName>
    </recommendedName>
    <alternativeName>
        <fullName evidence="20">G-protein coupled receptor 98</fullName>
    </alternativeName>
    <alternativeName>
        <fullName evidence="19">Very large G-protein coupled receptor 1</fullName>
    </alternativeName>
</protein>
<dbReference type="PANTHER" id="PTHR46682">
    <property type="entry name" value="ADHESION G-PROTEIN COUPLED RECEPTOR V1"/>
    <property type="match status" value="1"/>
</dbReference>
<feature type="domain" description="GAIN-B" evidence="24">
    <location>
        <begin position="5581"/>
        <end position="5739"/>
    </location>
</feature>
<dbReference type="FunFam" id="2.60.40.2030:FF:000020">
    <property type="entry name" value="Adhesion G protein-coupled receptor V1"/>
    <property type="match status" value="1"/>
</dbReference>
<feature type="transmembrane region" description="Helical" evidence="22">
    <location>
        <begin position="5744"/>
        <end position="5766"/>
    </location>
</feature>
<evidence type="ECO:0000256" key="20">
    <source>
        <dbReference type="ARBA" id="ARBA00083929"/>
    </source>
</evidence>
<dbReference type="Gene3D" id="2.60.40.2030">
    <property type="match status" value="35"/>
</dbReference>
<dbReference type="GO" id="GO:0071277">
    <property type="term" value="P:cellular response to calcium ion"/>
    <property type="evidence" value="ECO:0007669"/>
    <property type="project" value="TreeGrafter"/>
</dbReference>
<reference evidence="26 27" key="1">
    <citation type="submission" date="2019-01" db="EMBL/GenBank/DDBJ databases">
        <title>Genome Assembly of Collichthys lucidus.</title>
        <authorList>
            <person name="Cai M."/>
            <person name="Xiao S."/>
        </authorList>
    </citation>
    <scope>NUCLEOTIDE SEQUENCE [LARGE SCALE GENOMIC DNA]</scope>
    <source>
        <strain evidence="26">JT15FE1705JMU</strain>
        <tissue evidence="26">Muscle</tissue>
    </source>
</reference>
<evidence type="ECO:0000256" key="17">
    <source>
        <dbReference type="ARBA" id="ARBA00023273"/>
    </source>
</evidence>
<dbReference type="EMBL" id="CM014088">
    <property type="protein sequence ID" value="TKS78865.1"/>
    <property type="molecule type" value="Genomic_DNA"/>
</dbReference>
<dbReference type="InterPro" id="IPR038081">
    <property type="entry name" value="CalX-like_sf"/>
</dbReference>
<dbReference type="InterPro" id="IPR013320">
    <property type="entry name" value="ConA-like_dom_sf"/>
</dbReference>
<keyword evidence="7 23" id="KW-0732">Signal</keyword>
<dbReference type="GO" id="GO:0001965">
    <property type="term" value="F:G-protein alpha-subunit binding"/>
    <property type="evidence" value="ECO:0007669"/>
    <property type="project" value="TreeGrafter"/>
</dbReference>
<evidence type="ECO:0000256" key="8">
    <source>
        <dbReference type="ARBA" id="ARBA00022737"/>
    </source>
</evidence>
<dbReference type="Pfam" id="PF13385">
    <property type="entry name" value="Laminin_G_3"/>
    <property type="match status" value="1"/>
</dbReference>
<keyword evidence="5" id="KW-1003">Cell membrane</keyword>
<dbReference type="GO" id="GO:0005737">
    <property type="term" value="C:cytoplasm"/>
    <property type="evidence" value="ECO:0007669"/>
    <property type="project" value="TreeGrafter"/>
</dbReference>
<evidence type="ECO:0000256" key="21">
    <source>
        <dbReference type="SAM" id="MobiDB-lite"/>
    </source>
</evidence>
<accession>A0A4U5UYE9</accession>
<evidence type="ECO:0000256" key="2">
    <source>
        <dbReference type="ARBA" id="ARBA00004437"/>
    </source>
</evidence>
<feature type="signal peptide" evidence="23">
    <location>
        <begin position="1"/>
        <end position="21"/>
    </location>
</feature>
<dbReference type="GO" id="GO:0016787">
    <property type="term" value="F:hydrolase activity"/>
    <property type="evidence" value="ECO:0007669"/>
    <property type="project" value="UniProtKB-KW"/>
</dbReference>
<sequence length="6440" mass="699683">MPPVLLLAGLILALSIPGRTSEPATLRFLGQTDFVVHESSGAVIRLVVERVGDPVNVTGLVVLEGVNTEDFEAINAVAFLLSTESSKTIFIGVKDDDLPEADETFTFNLVLGSSSNGVTIGTPNKATITILSNDNAFGIIAFNSTEEIIVDESRGRNQLVPFTLIREKGTFGTVTVNFEISDGPNPATEDLSPDRGNITISVGQAVVHFSIIIRDDQIPEDDEVFSVRLTGVAGGALLRPNASSVQLRIRRNDSPLRFSHSIMAVPESAGVIVLNVTRGRLTEDGPLIGSVDTEVSVDYMVVSGEGLGSATPAVDFIDLQPKRTVTFPPFVYKSSLMFKISDDDVPEIAESFHLVLLEETITGDAVLVSPNSVLVTIEPNDKPHGVLSISSSAVIQPITINEDVTQRFEGIIIVRNGGSYGAVSANWSISRNSSDGSPVSDDLIPEEGTVRFAAGQVTAVIPINIVDDDVPEEAEAFLLKLLPDTVTGDAEVDEPMEIVFYIQDSDDVYGLFRFDPTKEQSIQSRPESRFLSLHFLRDGGTLGDVSMTLTALYIPAGPIDPALARDQVLNVSRSVNVVFSSERMVHVILPIRNDAFLQNGAHFLIQLNTLELVDVNLPITSNSPRFGGPLNLTLTVTPDIANGEIGFTSNTTVVVYEPEHSNSSTVSLPLRRDGTDGQAIVFWSLQPTGANREDITDEDLEPLSGSVVFLSGQSDASINFTIMADDIPEVNETLLLTLDRVETARFIVYFGSNVENQILKAGFTSREIVIMENDDPGGVFEFSPSSRGPYVINEGETVALQVVRAQGQLLKQLVRYAVMPSGITEFVGAEGVLEFKPGEREVGAALLALRDGVPELDETFSVVLSSHSTPPSRLGNHRQVNITVRKNDDPFGVIEFLRSGLTVAINESKGDKIHQAVYPVVRNRGHFGEVSVSWVLDPDMSGDVSPIQGNITFREGEYLKNLTLFSLPDEIPEDMENFTITVLNATGGARLGDILNASLQINKNDDPIYFSEPVVVRVQEGAVANFTVLRAGQADFVATVMYRVEYGDASPGDLTILSNDTLLVYDVGEWMKNISVAVEDDNIPETDEPFYIVLYNATGDAVPYGADTATVVIEANDDANGIFSLEAVEKPVEEGKTNNFYVLRSRGHFGNVTVFWQLFANDSVTPLEENQEFTNTSGSITFTTGEETKPIVLEAISEKLPEFNEFFVLRLVNISGGYPGDGGRLAETSLNASVLIPFNDDPFGVFAIADSNLDQELAEDVLSEDDMSDVTSFTILRQQGTFGDVRVAWEIVSGHFPEGLPLMDDLLLLASFPDEVELRPHARRHHSATDTWFFSGLPGAYGTISPEDGPPDVGNFTFSAWLVPRPDTDGFIVCKGTRNGTLYYGVKVHTNESHVTVMLYYTVTGSNNTQVARATAEKFVEDNRWLHVIITVDDGIIEFFLDGNPIPGGVKSIKGEGIIDGPGSMFIGSDPEGEQRYTGLLQDVRLYRVKLNRSHIHELHAQPAKIDLRNISGYLRYRQDERQKSFVVEVRDDDEEEGEEVFYLQLVALRGGARLPFPRPTAILRVMKSDGANGRFGFTGACIPNTTEEGSTISCVIERMLGSLDHVYVNYNVTQLDSSDSETPAYEDFVNATGAVLFMPGQRSEVLNLLVLDDNLPELAETFQIMLVSAESGDGKPGSTPTSGASIDPDNSVNTVTVTASDHPYGLLQFQPSPPGEGLISPASEPAHITVDEEDGTVQLMVARAQGLLGRVMVGYRTTPFTASSPEDYEDSEGVLDFLPGERLKFVSVTIIDNPVPELDKIFRLELYNVDGGASLGVASRITVTIAASDDAHGVFQFSPESLSVNGTEPEDGHSSVVLQVDRSFGDLSNVTVFWEVDPSSEGELLSRFGNITFGVGQTSEDIIIHVAQDEIPELDQRFTVSLVNVSHGRLGVQTSANLTVLASDDPYGFFVFANATKPIRLPEADSTVSLTILRQRGLMGQVRVTYGTLKEADPAPHRTPGVGRATEEQDFVPLLDSVVFLANQSEANITLRLLDDEDPERDESVFVKLISVQLIEGEQERLISNSPSLGPKTDIIAEVIVEASDGAFGVLQLSASAVSVAEHYVGPIINVTRVGGIFADVSVKFRAVPLTARVSEDYSVASSDVVLLEGESSKSVPVYVINDVVPELEETFMIELINQTTGGALLGGLTRAIITILPSDDPFGAFVFQAVPVTIEEPGSNSIDVTLPIVRNAGTIGTVVIQWRATVNGKLAMGDIRPVSGEVTFAPGETMKMLRVEILADDVPEITEIIKVELTGASNGGNLGADTSVNIIVPANDNPYGTVYFQQSVYRIQEPLEGVYSANISVQRSGGHFGRLEIVYSTFEIDIVGLALDDGQNLLIYYDLPKPGTPSTAPVRTVNITGQGDPLAACAAACLREGACEAFSLSSGVTPPSCTWVTSGADQLSSESQVMTYVKNATAAAVLFSAQAVAGSDYIPVTTQSAFMDDGSGVANLSVPILTDKFPEMDESFAIQILKVELMNLTVAEKHLPSIGQPDKAVVTIGMNGDAFGVFLIYSLSPNATNDGLYLEVREEPSVVVPLVIERRGGNLGTVTVEWRFVGGEATPDADFTAPGGTLVFDGELKKTIEIVIRDDNEPEDNESLMIGLVNTAGGSRILPSSDTVTIVILSNDNVAGIVGFHPASRSVIAREGERLSLLVLRTAPGLGNVTVDWTLTGPRVDQTFTQTSGTLFFTKGELNDTIVLQLHDDATPEDKDEYKVSLSNIKTFGVAVTGHAALDVQGSEAVLTVDTSDQPYGLLIIAPSSLRVTTEERDRTINIYVNREFGASGAVNITYEIMKGSLQDLSQVEGALAEPGEDFISGTGSVILQDGQTSVAIPVKILEDDIPELQEFFLVNITSAVLITTLATVPQLDTQGLVAEVTISANDGIRGVIEWTNTMFEVNETIGTMTLVAYRNKGTYGNVSLLFYAQNLEAQQGLDYNTSETMLHFVDGERHKFVEVQIIDDAIPEGAERFQLILSEPSPGLELGKNTTATVNILASDDGHGVISFNTSEHFLLKEPTSASGLSESVATLYVVRNPEEGTFGTVTVQFTITDANGTLAEGDLMPAQGFVVLEDGVRFKMLEIWAVLDADPELNETFTATLSNPTGGARLGDQLQILVTVLENSAPSGLFRIVPSNNRTNTEVVADEGRTVFLTVSRSNGLESAVSVEWETQADTAIASEGPLPVMGVYQSFEDNPTSAWCSLPKGPSVLAMRLDRRPNVGFSHTLASLYRWQGVFVPVETVMIQDPSSCVGFAVNGTTYIGITHSGPPFSPAANLSIFKLQTDLNVTLEQTLSVEALDVKHFSTEGSDYLIASSQIFVWNGHSFTLLQTLDFEEDILSVTPFTHAAVPYLLVCMDRQADSCVLLQWTNGLFENPEPLQLTGRAIQVETINTGAEDTLLLVVMEAYVMLAGRNGSSLYSWRSDVNLLTMILRAPPAISFLSLMVPSLNTNKTLLASTVENGSTVYEFTSVSNQSDFIPSFGELFFAPGDSELELAVNVIDDDIPEVEEYFHVGLKNPKGGAEIGFGGQVTVIVPTNDDAHGVIGFAQDSLSVEVEELEQNNQISLSVERKRGTFGRLTVHWTANGSLADIFPTSGVVTFSEGQSMAIISLTVIADGVPELKESVTIALMDVTTVGLQDLRQAAVIDKQRAQALLTILPNGSPYGVIGWHLDSQFTQTQEPERIPVNVTLSIVREQGSSGEVQIHYQTRPALYQPSSNQATAGQDYTPKDNTIIMINGATVALVTITILPDDIPELAESFLVNITSVELVSGSVGAGQPSIKRPGMEVAEVTIEENDDPRGILQFNVSEVLAYEIPPPDNVLYLSVVRLAGSTGRQVMYWEAQQITADLNDFSPTSGNITFQDGQREAMIAITILDDEEVETSETFRVNLLRVVGGARLGGMTSVTVSIPPNDSPLGQFGFKELEFSVSEPEFVDDPDAVATLTVLRSPGGKGAVTLGWQLEEQAKDDLSPLKGTLVFTETESMKTFVIRALADTLLEGDEHFTVRLFPDESGAVINPVNGVATITITADKAALGIIGIAESSRNIFIGEPHGDYNGSAVVSLVRGPGVFGEVQVYWNITPAVVSEFEAISGTVTMRDRQSAASIILKALDDDLPEERREYQLTLTSATSGLEISPIAMHARIIMAASDNPYGLFSFTQHQISVTEEEGMVNVTVNRSLGSLGSVWVTYQTTGDTAVSGVDFTPASGRLLFTPGQTSQQIILHVLDDSLPEALEMFFLNITEVELVNVSGVDYTVMESGLQQDQPPAIGNISSLVVVIKQNDNVEGILEFMENYVNITVEEDVGFVLIPVVRRVGSYGLVSAQFISRGLSATPDLDYILDNGSVTFDHGQNTSRINVTIIDDLDSEYAEIFEVQLVGATGGAVLGSHRVAWVTIAKSDSPSGMVRFLNDSLITLVNPNSTLKLNLVLERAGGLVGNATVAWIIRGPNSREVLPPINTDFKEPVNGSFFFRDGEEGTRSIELRILPHGEVEVEETFVIELSILSGELDVDPHAGSVTLKIEKFGDPNGIVQFTEDALQERVYNESTEAEGPFNISLSVTRREGVMGNITVHWQIQSDSDIAGDFLTSAGSVTILEGQRTAEIILSLMPDTVPELEELYTVQLTAVEGGATFDANPDLIRTHIRVRANDEPHGVFSLDPEQQSIVVVGSGSEITRALVMNVTRLPGLFGNASVGYKISGRIDEVMDITEILEGQAEGRLFFREGQTFGTITIPISSQVFLSVGETFTAELTDVRLVSPIHGTPPRLLLEASAATVTVPEEAASSEVGFDSLALQVSSIETGTCEAKVTRTGLFGDIRVQWQAGYPSGQAPPGLTVGAINPDSGSVTLAHGERTKAISLTAVADASEPAYYAIHLAAATSNTSATVKLRSGFTVAEVEPLGIYQFAPDSRQLVIAEDIQTITLYVQRLYGSRSNSTRLSYTTVSGSATAGEDFIAVPDGRLVFDSPRQTNTSFRLSILDDSVSEADEYFHINLTDVQVLTPDLAWADTSPRLNPQHSLATVTILASDVTGGVLSIGPDVVTPEDRDEETQQERRVVLRVRRSDSAADVRVRVQAYGDGSTTPLPFELEPVGTLAKEEQDFRLESTIVSLQAGQNETEVILLILDDSEPEGQEVFFIYLSDPEGGAQITDRPYEGFGAFAKITILGSDFHNGIVGFSRNSLMGQVLDEDSENRTALLYLQRQENRAFEDLQVLWRVTFSKATHTLVSNGVDLTRQLVQTSGTTLCRRGEIICALTLEVLHDEEPENQAWFLVEIYQVGVGATINETTRFANITLAESDDPQGLVYFAVGYRLPIATRTTTRLSLQVYRRASTATVMTVRYRTVELSRDEMLGPTIIRPAKEGMDFPKQEGILTFDVGHSNTSLDIDLTPDLASSVPTPKRFQVELYNATGGARVHPEFGLANVTVVADKASEALWVLLDQLHQPLDSTILDQVLQGVINQVSTPLTPEQIAGVLEALDKVLAEGEKAPLQGSSRNLTYDLLCALANPSRVDTRGISQLAGLAERFAFSLLTNSRCEIRGTILETCPYMTISAFQWYPTEINGYRFRGHNGDFFQLPDTLLPVPAVSTPNCGNLSQIQLTEFRTEHWFLTNDTTTALNGKVFSASLQDRGSRPLEDGNEVVYRIHSPGEQIKPGQSLCLLWNQTTASWSSDGRYCRVVKEIGNYVECACSHLSIYTAYAEFATLASYNEAFYASGFICISGFALAIISHVLCSRSPMFAAKLLSYMMVSCLGTQLSRRHQRRGNLKMYFIVKGTKTCRSLTTFDLDYNYMCSLMQQYHTVTSVPSVHVCRRRLCFGRACMHFFWLSLRKGLYELRNPRPYRVLPAEHKINTTHKAPVNDRNVAKAPDIIPLCFVDAHRHSMTASQCVLTCSRTQVQKLLFAPDAVSAIRCMTAEYNVYNICFLVSAFRGRMFSEDSCAAVALFTHYFHLSQFFWMLIQAVNFWQILVMNDEHTDRRHLLYFLLGWGLPAMVIIVLVIVLLGGFGWTIHSVYGLVQGDVCFIPNIYAALCTAVLVPLICLVAVLVVFIHAYQVTQQWKAYDDVYRGRTNSTEVPLVLYLFLLISLVWLWAGLHMGYRSLWMLILYVIFNCLLCFFAASSVILRETPHLPVKCAVRVVFQRTLHLCLPSSPGDGCCEMRDGPVVFDTLVFWGNSQPGAVDQEDLGLYMFAVYFIMHNQVCWPTKASYTVEMSDSPDSTYQGGGPTTIGGDISKSTQNLISAMEEVSADWERASLRPSSQPSSVFKPSPVMGTYTTEGGFINTNLVTADEESQEFDDLIFALKTAEALQVQFDFVEKVVLFSDTAGFTLLEPHRVCGPGTSEHLRPASVHPRKTKLATMDTTKLKVLPSRWTGLNVSDNESIPGSHDGGSVANSQIVELRRIPIADTHL</sequence>
<feature type="chain" id="PRO_5020951363" description="Adhesion G-protein coupled receptor V1" evidence="23">
    <location>
        <begin position="22"/>
        <end position="6440"/>
    </location>
</feature>
<evidence type="ECO:0000256" key="7">
    <source>
        <dbReference type="ARBA" id="ARBA00022729"/>
    </source>
</evidence>
<evidence type="ECO:0000256" key="6">
    <source>
        <dbReference type="ARBA" id="ARBA00022692"/>
    </source>
</evidence>
<evidence type="ECO:0000256" key="1">
    <source>
        <dbReference type="ARBA" id="ARBA00004289"/>
    </source>
</evidence>
<dbReference type="Gene3D" id="2.60.120.200">
    <property type="match status" value="1"/>
</dbReference>
<dbReference type="PANTHER" id="PTHR46682:SF1">
    <property type="entry name" value="ADHESION G-PROTEIN COUPLED RECEPTOR V1"/>
    <property type="match status" value="1"/>
</dbReference>
<dbReference type="InterPro" id="IPR000203">
    <property type="entry name" value="GPS"/>
</dbReference>
<dbReference type="GO" id="GO:0060171">
    <property type="term" value="C:stereocilium membrane"/>
    <property type="evidence" value="ECO:0007669"/>
    <property type="project" value="UniProtKB-SubCell"/>
</dbReference>
<feature type="transmembrane region" description="Helical" evidence="22">
    <location>
        <begin position="6058"/>
        <end position="6086"/>
    </location>
</feature>
<evidence type="ECO:0000256" key="12">
    <source>
        <dbReference type="ARBA" id="ARBA00023040"/>
    </source>
</evidence>
<dbReference type="InterPro" id="IPR026919">
    <property type="entry name" value="ADGRV1"/>
</dbReference>
<dbReference type="FunFam" id="2.60.40.2030:FF:000017">
    <property type="entry name" value="Adhesion G protein-coupled receptor V1"/>
    <property type="match status" value="4"/>
</dbReference>
<evidence type="ECO:0000256" key="22">
    <source>
        <dbReference type="SAM" id="Phobius"/>
    </source>
</evidence>
<keyword evidence="27" id="KW-1185">Reference proteome</keyword>
<dbReference type="Pfam" id="PF00002">
    <property type="entry name" value="7tm_2"/>
    <property type="match status" value="1"/>
</dbReference>
<evidence type="ECO:0000256" key="23">
    <source>
        <dbReference type="SAM" id="SignalP"/>
    </source>
</evidence>
<dbReference type="FunFam" id="2.60.40.2030:FF:000021">
    <property type="entry name" value="Adhesion G protein-coupled receptor V1"/>
    <property type="match status" value="1"/>
</dbReference>
<keyword evidence="10" id="KW-0106">Calcium</keyword>
<evidence type="ECO:0000259" key="25">
    <source>
        <dbReference type="PROSITE" id="PS50261"/>
    </source>
</evidence>
<comment type="similarity">
    <text evidence="4">Belongs to the G-protein coupled receptor 2 family. Adhesion G-protein coupled receptor (ADGR) subfamily.</text>
</comment>
<keyword evidence="15 26" id="KW-0675">Receptor</keyword>
<dbReference type="FunFam" id="2.60.40.2030:FF:000023">
    <property type="entry name" value="Adhesion G protein-coupled receptor V1"/>
    <property type="match status" value="1"/>
</dbReference>
<keyword evidence="11 22" id="KW-1133">Transmembrane helix</keyword>
<evidence type="ECO:0000256" key="16">
    <source>
        <dbReference type="ARBA" id="ARBA00023224"/>
    </source>
</evidence>
<keyword evidence="13 22" id="KW-0472">Membrane</keyword>
<dbReference type="GO" id="GO:0004930">
    <property type="term" value="F:G protein-coupled receptor activity"/>
    <property type="evidence" value="ECO:0007669"/>
    <property type="project" value="UniProtKB-KW"/>
</dbReference>
<feature type="transmembrane region" description="Helical" evidence="22">
    <location>
        <begin position="6132"/>
        <end position="6155"/>
    </location>
</feature>
<feature type="transmembrane region" description="Helical" evidence="22">
    <location>
        <begin position="6011"/>
        <end position="6037"/>
    </location>
</feature>
<evidence type="ECO:0000256" key="13">
    <source>
        <dbReference type="ARBA" id="ARBA00023136"/>
    </source>
</evidence>